<feature type="transmembrane region" description="Helical" evidence="12">
    <location>
        <begin position="98"/>
        <end position="117"/>
    </location>
</feature>
<evidence type="ECO:0000256" key="4">
    <source>
        <dbReference type="ARBA" id="ARBA00022475"/>
    </source>
</evidence>
<feature type="transmembrane region" description="Helical" evidence="12">
    <location>
        <begin position="49"/>
        <end position="66"/>
    </location>
</feature>
<gene>
    <name evidence="13" type="ORF">V1264_006264</name>
</gene>
<comment type="caution">
    <text evidence="13">The sequence shown here is derived from an EMBL/GenBank/DDBJ whole genome shotgun (WGS) entry which is preliminary data.</text>
</comment>
<comment type="subcellular location">
    <subcellularLocation>
        <location evidence="1">Cell membrane</location>
        <topology evidence="1">Multi-pass membrane protein</topology>
    </subcellularLocation>
</comment>
<evidence type="ECO:0008006" key="15">
    <source>
        <dbReference type="Google" id="ProtNLM"/>
    </source>
</evidence>
<comment type="similarity">
    <text evidence="2 11">Belongs to the sodium:solute symporter (SSF) (TC 2.A.21) family.</text>
</comment>
<protein>
    <recommendedName>
        <fullName evidence="15">Sodium-dependent multivitamin transporter</fullName>
    </recommendedName>
</protein>
<dbReference type="Proteomes" id="UP001374579">
    <property type="component" value="Unassembled WGS sequence"/>
</dbReference>
<keyword evidence="8" id="KW-0406">Ion transport</keyword>
<evidence type="ECO:0000256" key="1">
    <source>
        <dbReference type="ARBA" id="ARBA00004651"/>
    </source>
</evidence>
<evidence type="ECO:0000256" key="9">
    <source>
        <dbReference type="ARBA" id="ARBA00023136"/>
    </source>
</evidence>
<feature type="transmembrane region" description="Helical" evidence="12">
    <location>
        <begin position="20"/>
        <end position="37"/>
    </location>
</feature>
<name>A0AAN9G426_9CAEN</name>
<keyword evidence="6 12" id="KW-1133">Transmembrane helix</keyword>
<keyword evidence="4" id="KW-1003">Cell membrane</keyword>
<dbReference type="InterPro" id="IPR038377">
    <property type="entry name" value="Na/Glc_symporter_sf"/>
</dbReference>
<evidence type="ECO:0000256" key="3">
    <source>
        <dbReference type="ARBA" id="ARBA00022448"/>
    </source>
</evidence>
<dbReference type="GO" id="GO:0005886">
    <property type="term" value="C:plasma membrane"/>
    <property type="evidence" value="ECO:0007669"/>
    <property type="project" value="UniProtKB-SubCell"/>
</dbReference>
<dbReference type="InterPro" id="IPR051163">
    <property type="entry name" value="Sodium:Solute_Symporter_SSF"/>
</dbReference>
<keyword evidence="7" id="KW-0915">Sodium</keyword>
<dbReference type="Gene3D" id="1.20.1730.10">
    <property type="entry name" value="Sodium/glucose cotransporter"/>
    <property type="match status" value="1"/>
</dbReference>
<organism evidence="13 14">
    <name type="scientific">Littorina saxatilis</name>
    <dbReference type="NCBI Taxonomy" id="31220"/>
    <lineage>
        <taxon>Eukaryota</taxon>
        <taxon>Metazoa</taxon>
        <taxon>Spiralia</taxon>
        <taxon>Lophotrochozoa</taxon>
        <taxon>Mollusca</taxon>
        <taxon>Gastropoda</taxon>
        <taxon>Caenogastropoda</taxon>
        <taxon>Littorinimorpha</taxon>
        <taxon>Littorinoidea</taxon>
        <taxon>Littorinidae</taxon>
        <taxon>Littorina</taxon>
    </lineage>
</organism>
<dbReference type="GO" id="GO:0015293">
    <property type="term" value="F:symporter activity"/>
    <property type="evidence" value="ECO:0007669"/>
    <property type="project" value="TreeGrafter"/>
</dbReference>
<dbReference type="PROSITE" id="PS50283">
    <property type="entry name" value="NA_SOLUT_SYMP_3"/>
    <property type="match status" value="1"/>
</dbReference>
<evidence type="ECO:0000256" key="11">
    <source>
        <dbReference type="RuleBase" id="RU362091"/>
    </source>
</evidence>
<dbReference type="InterPro" id="IPR001734">
    <property type="entry name" value="Na/solute_symporter"/>
</dbReference>
<sequence length="136" mass="14538">MAVVLYAPALALNQVTGLSVWGSILSVGAVVTFYTAFGGLRAVVWTDTFQTCVVILGLVAIIVVGSDRLGGMAAVWDVAQRGQRINFFNFDPSPFTRMTVWSAVLGSVTGQLTIYAASPTMLQRYMAVSDLRGSQL</sequence>
<dbReference type="GO" id="GO:0006814">
    <property type="term" value="P:sodium ion transport"/>
    <property type="evidence" value="ECO:0007669"/>
    <property type="project" value="UniProtKB-KW"/>
</dbReference>
<evidence type="ECO:0000256" key="7">
    <source>
        <dbReference type="ARBA" id="ARBA00023053"/>
    </source>
</evidence>
<dbReference type="PANTHER" id="PTHR42985">
    <property type="entry name" value="SODIUM-COUPLED MONOCARBOXYLATE TRANSPORTER"/>
    <property type="match status" value="1"/>
</dbReference>
<accession>A0AAN9G426</accession>
<evidence type="ECO:0000256" key="10">
    <source>
        <dbReference type="ARBA" id="ARBA00023201"/>
    </source>
</evidence>
<keyword evidence="3" id="KW-0813">Transport</keyword>
<keyword evidence="5 12" id="KW-0812">Transmembrane</keyword>
<evidence type="ECO:0000313" key="14">
    <source>
        <dbReference type="Proteomes" id="UP001374579"/>
    </source>
</evidence>
<evidence type="ECO:0000256" key="2">
    <source>
        <dbReference type="ARBA" id="ARBA00006434"/>
    </source>
</evidence>
<dbReference type="PANTHER" id="PTHR42985:SF40">
    <property type="entry name" value="LD47995P-RELATED"/>
    <property type="match status" value="1"/>
</dbReference>
<keyword evidence="10" id="KW-0739">Sodium transport</keyword>
<evidence type="ECO:0000256" key="12">
    <source>
        <dbReference type="SAM" id="Phobius"/>
    </source>
</evidence>
<dbReference type="EMBL" id="JBAMIC010000018">
    <property type="protein sequence ID" value="KAK7094758.1"/>
    <property type="molecule type" value="Genomic_DNA"/>
</dbReference>
<dbReference type="Pfam" id="PF00474">
    <property type="entry name" value="SSF"/>
    <property type="match status" value="1"/>
</dbReference>
<evidence type="ECO:0000256" key="8">
    <source>
        <dbReference type="ARBA" id="ARBA00023065"/>
    </source>
</evidence>
<reference evidence="13 14" key="1">
    <citation type="submission" date="2024-02" db="EMBL/GenBank/DDBJ databases">
        <title>Chromosome-scale genome assembly of the rough periwinkle Littorina saxatilis.</title>
        <authorList>
            <person name="De Jode A."/>
            <person name="Faria R."/>
            <person name="Formenti G."/>
            <person name="Sims Y."/>
            <person name="Smith T.P."/>
            <person name="Tracey A."/>
            <person name="Wood J.M.D."/>
            <person name="Zagrodzka Z.B."/>
            <person name="Johannesson K."/>
            <person name="Butlin R.K."/>
            <person name="Leder E.H."/>
        </authorList>
    </citation>
    <scope>NUCLEOTIDE SEQUENCE [LARGE SCALE GENOMIC DNA]</scope>
    <source>
        <strain evidence="13">Snail1</strain>
        <tissue evidence="13">Muscle</tissue>
    </source>
</reference>
<evidence type="ECO:0000256" key="6">
    <source>
        <dbReference type="ARBA" id="ARBA00022989"/>
    </source>
</evidence>
<proteinExistence type="inferred from homology"/>
<keyword evidence="14" id="KW-1185">Reference proteome</keyword>
<dbReference type="AlphaFoldDB" id="A0AAN9G426"/>
<evidence type="ECO:0000256" key="5">
    <source>
        <dbReference type="ARBA" id="ARBA00022692"/>
    </source>
</evidence>
<keyword evidence="9 12" id="KW-0472">Membrane</keyword>
<evidence type="ECO:0000313" key="13">
    <source>
        <dbReference type="EMBL" id="KAK7094758.1"/>
    </source>
</evidence>